<name>A0A136A5Q3_9ALTE</name>
<protein>
    <submittedName>
        <fullName evidence="2">Transcriptional regulator</fullName>
    </submittedName>
</protein>
<proteinExistence type="predicted"/>
<dbReference type="EMBL" id="LSNE01000003">
    <property type="protein sequence ID" value="KXI30534.1"/>
    <property type="molecule type" value="Genomic_DNA"/>
</dbReference>
<evidence type="ECO:0000313" key="3">
    <source>
        <dbReference type="Proteomes" id="UP000070299"/>
    </source>
</evidence>
<dbReference type="Gene3D" id="3.10.450.50">
    <property type="match status" value="1"/>
</dbReference>
<dbReference type="Proteomes" id="UP000070299">
    <property type="component" value="Unassembled WGS sequence"/>
</dbReference>
<organism evidence="2 3">
    <name type="scientific">Paraglaciecola hydrolytica</name>
    <dbReference type="NCBI Taxonomy" id="1799789"/>
    <lineage>
        <taxon>Bacteria</taxon>
        <taxon>Pseudomonadati</taxon>
        <taxon>Pseudomonadota</taxon>
        <taxon>Gammaproteobacteria</taxon>
        <taxon>Alteromonadales</taxon>
        <taxon>Alteromonadaceae</taxon>
        <taxon>Paraglaciecola</taxon>
    </lineage>
</organism>
<keyword evidence="3" id="KW-1185">Reference proteome</keyword>
<reference evidence="3" key="1">
    <citation type="submission" date="2016-02" db="EMBL/GenBank/DDBJ databases">
        <authorList>
            <person name="Schultz-Johansen M."/>
            <person name="Glaring M.A."/>
            <person name="Bech P.K."/>
            <person name="Stougaard P."/>
        </authorList>
    </citation>
    <scope>NUCLEOTIDE SEQUENCE [LARGE SCALE GENOMIC DNA]</scope>
    <source>
        <strain evidence="3">S66</strain>
    </source>
</reference>
<sequence>MLSSQHAQKFVELYQKLDKNNLALLTSIYHPDIQFIDPLHEINGLDQLKAYFANLYQNIDSIEFEIHQRFEVNNHLILYWQMTFSHPKLKSGKNIIVDGNSQIEFHNGLVTFHRDYFDTNAMLFEHIPLLGSLIRYIKSRVNK</sequence>
<comment type="caution">
    <text evidence="2">The sequence shown here is derived from an EMBL/GenBank/DDBJ whole genome shotgun (WGS) entry which is preliminary data.</text>
</comment>
<dbReference type="Pfam" id="PF12680">
    <property type="entry name" value="SnoaL_2"/>
    <property type="match status" value="1"/>
</dbReference>
<feature type="domain" description="SnoaL-like" evidence="1">
    <location>
        <begin position="12"/>
        <end position="113"/>
    </location>
</feature>
<accession>A0A136A5Q3</accession>
<dbReference type="SUPFAM" id="SSF54427">
    <property type="entry name" value="NTF2-like"/>
    <property type="match status" value="1"/>
</dbReference>
<gene>
    <name evidence="2" type="ORF">AX660_07885</name>
</gene>
<dbReference type="InterPro" id="IPR037401">
    <property type="entry name" value="SnoaL-like"/>
</dbReference>
<dbReference type="AlphaFoldDB" id="A0A136A5Q3"/>
<evidence type="ECO:0000259" key="1">
    <source>
        <dbReference type="Pfam" id="PF12680"/>
    </source>
</evidence>
<dbReference type="OrthoDB" id="1115105at2"/>
<dbReference type="STRING" id="1799789.AX660_07885"/>
<evidence type="ECO:0000313" key="2">
    <source>
        <dbReference type="EMBL" id="KXI30534.1"/>
    </source>
</evidence>
<dbReference type="InterPro" id="IPR032710">
    <property type="entry name" value="NTF2-like_dom_sf"/>
</dbReference>